<keyword evidence="3" id="KW-0539">Nucleus</keyword>
<evidence type="ECO:0000256" key="4">
    <source>
        <dbReference type="SAM" id="MobiDB-lite"/>
    </source>
</evidence>
<keyword evidence="2" id="KW-0238">DNA-binding</keyword>
<dbReference type="Proteomes" id="UP000030645">
    <property type="component" value="Unassembled WGS sequence"/>
</dbReference>
<feature type="compositionally biased region" description="Basic and acidic residues" evidence="4">
    <location>
        <begin position="676"/>
        <end position="690"/>
    </location>
</feature>
<protein>
    <recommendedName>
        <fullName evidence="5">H15 domain-containing protein</fullName>
    </recommendedName>
</protein>
<dbReference type="EMBL" id="KE344357">
    <property type="protein sequence ID" value="EXB58284.1"/>
    <property type="molecule type" value="Genomic_DNA"/>
</dbReference>
<dbReference type="PANTHER" id="PTHR11467:SF109">
    <property type="entry name" value="H15 DOMAIN-CONTAINING PROTEIN"/>
    <property type="match status" value="1"/>
</dbReference>
<dbReference type="SUPFAM" id="SSF46785">
    <property type="entry name" value="Winged helix' DNA-binding domain"/>
    <property type="match status" value="1"/>
</dbReference>
<feature type="compositionally biased region" description="Basic residues" evidence="4">
    <location>
        <begin position="850"/>
        <end position="869"/>
    </location>
</feature>
<feature type="compositionally biased region" description="Polar residues" evidence="4">
    <location>
        <begin position="666"/>
        <end position="675"/>
    </location>
</feature>
<feature type="region of interest" description="Disordered" evidence="4">
    <location>
        <begin position="196"/>
        <end position="276"/>
    </location>
</feature>
<proteinExistence type="predicted"/>
<feature type="compositionally biased region" description="Polar residues" evidence="4">
    <location>
        <begin position="737"/>
        <end position="749"/>
    </location>
</feature>
<feature type="compositionally biased region" description="Low complexity" evidence="4">
    <location>
        <begin position="530"/>
        <end position="541"/>
    </location>
</feature>
<gene>
    <name evidence="6" type="ORF">L484_015618</name>
</gene>
<feature type="region of interest" description="Disordered" evidence="4">
    <location>
        <begin position="309"/>
        <end position="400"/>
    </location>
</feature>
<comment type="subcellular location">
    <subcellularLocation>
        <location evidence="1">Nucleus</location>
    </subcellularLocation>
</comment>
<feature type="domain" description="H15" evidence="5">
    <location>
        <begin position="44"/>
        <end position="114"/>
    </location>
</feature>
<name>W9R8M4_9ROSA</name>
<dbReference type="PANTHER" id="PTHR11467">
    <property type="entry name" value="HISTONE H1"/>
    <property type="match status" value="1"/>
</dbReference>
<dbReference type="GO" id="GO:0045910">
    <property type="term" value="P:negative regulation of DNA recombination"/>
    <property type="evidence" value="ECO:0007669"/>
    <property type="project" value="TreeGrafter"/>
</dbReference>
<feature type="compositionally biased region" description="Basic and acidic residues" evidence="4">
    <location>
        <begin position="216"/>
        <end position="245"/>
    </location>
</feature>
<feature type="compositionally biased region" description="Basic residues" evidence="4">
    <location>
        <begin position="649"/>
        <end position="658"/>
    </location>
</feature>
<accession>W9R8M4</accession>
<dbReference type="GO" id="GO:0000786">
    <property type="term" value="C:nucleosome"/>
    <property type="evidence" value="ECO:0007669"/>
    <property type="project" value="InterPro"/>
</dbReference>
<dbReference type="InterPro" id="IPR005818">
    <property type="entry name" value="Histone_H1/H5_H15"/>
</dbReference>
<dbReference type="GO" id="GO:0030261">
    <property type="term" value="P:chromosome condensation"/>
    <property type="evidence" value="ECO:0007669"/>
    <property type="project" value="TreeGrafter"/>
</dbReference>
<dbReference type="Pfam" id="PF00538">
    <property type="entry name" value="Linker_histone"/>
    <property type="match status" value="1"/>
</dbReference>
<dbReference type="InterPro" id="IPR036388">
    <property type="entry name" value="WH-like_DNA-bd_sf"/>
</dbReference>
<feature type="compositionally biased region" description="Basic and acidic residues" evidence="4">
    <location>
        <begin position="751"/>
        <end position="760"/>
    </location>
</feature>
<feature type="compositionally biased region" description="Polar residues" evidence="4">
    <location>
        <begin position="607"/>
        <end position="648"/>
    </location>
</feature>
<feature type="compositionally biased region" description="Basic and acidic residues" evidence="4">
    <location>
        <begin position="555"/>
        <end position="574"/>
    </location>
</feature>
<organism evidence="6 7">
    <name type="scientific">Morus notabilis</name>
    <dbReference type="NCBI Taxonomy" id="981085"/>
    <lineage>
        <taxon>Eukaryota</taxon>
        <taxon>Viridiplantae</taxon>
        <taxon>Streptophyta</taxon>
        <taxon>Embryophyta</taxon>
        <taxon>Tracheophyta</taxon>
        <taxon>Spermatophyta</taxon>
        <taxon>Magnoliopsida</taxon>
        <taxon>eudicotyledons</taxon>
        <taxon>Gunneridae</taxon>
        <taxon>Pentapetalae</taxon>
        <taxon>rosids</taxon>
        <taxon>fabids</taxon>
        <taxon>Rosales</taxon>
        <taxon>Moraceae</taxon>
        <taxon>Moreae</taxon>
        <taxon>Morus</taxon>
    </lineage>
</organism>
<dbReference type="Gene3D" id="1.10.10.10">
    <property type="entry name" value="Winged helix-like DNA-binding domain superfamily/Winged helix DNA-binding domain"/>
    <property type="match status" value="1"/>
</dbReference>
<evidence type="ECO:0000256" key="2">
    <source>
        <dbReference type="ARBA" id="ARBA00023125"/>
    </source>
</evidence>
<evidence type="ECO:0000313" key="7">
    <source>
        <dbReference type="Proteomes" id="UP000030645"/>
    </source>
</evidence>
<feature type="compositionally biased region" description="Polar residues" evidence="4">
    <location>
        <begin position="326"/>
        <end position="339"/>
    </location>
</feature>
<feature type="compositionally biased region" description="Basic and acidic residues" evidence="4">
    <location>
        <begin position="196"/>
        <end position="209"/>
    </location>
</feature>
<evidence type="ECO:0000256" key="1">
    <source>
        <dbReference type="ARBA" id="ARBA00004123"/>
    </source>
</evidence>
<feature type="compositionally biased region" description="Basic and acidic residues" evidence="4">
    <location>
        <begin position="343"/>
        <end position="363"/>
    </location>
</feature>
<sequence length="918" mass="103458">MDNLRKLIVMELSTLNPSKLVENRLHSHVESQLQALIDDLPTPTHPPYASMIQRAIEELKEGGGLSERAISEFIVREYENLPLGHEDILRHHLGKLCQRGQLVCTVDRRYILWVDGGAAKKKGAVLVGWRSRKKRRGRRKEVSKSCGGEENQSMEREIGGKTEAQGMRINGIDEERKGEEEREEVLGMLDQRIEEEVSRPSGVEDRGGEIGEENQPMEREIEGGTEAQEMRIDGIDEEKENKTDEGQEEVLGKLAQGIEEKNEAVEEQSEAERQDMEVTEIISGKLNDGGGSNGEEMVHAFIKASENNEYIQAGEQQDERIKEQQLGISSEQNDPQPEQTEVIESRFHSEEVQKQQQPDKAESNNKTISTSPLNEVNVDAGAPQTDVIEEEQLEESSLQNEILPQQAELIEKQIQLEEVQKQHQQESCGQQDETKVKHDTISASTPTATTSLGGPSSDGQKVNLEKQSDIPAMQLFPKLKSTRKKKLFLRQKQKPDHCLIQQRKLRSYTRSHIPESDTSSTISELPPLSQQQDELQQQAQHEGQEKQHQRRPPKQKRDEKTNMKTDFNPHEERPLKRHRVQGRPPIPTPNGDKEASDVKVHNEQQQHKTQLQQRVLRSHTKAPSVSESAKPTMPKSSMPSKNQEMQKQQARRHGRPPRPKIDADTNAGSALSLASQEHKEEELPPKHHDQGSPPKPKTDTGPNAGSAVASASQHHEEDNQPPKQRGRGRSPVLKTATDLNAGSALSSALQDPKEHDEQPPKPRGPGRSHKRKADMEFNAESAVSSTSQHHDEEHEQSHKHRGRGRRPKPKTATDLNAGLALPLASRHHEEEHPPKPRLGRPPNPKPSKYMLRKHGKLHFPSRGRGRPRKEKQDAMILKSRSKSILRGQEGLLKQREDPRRVAIRWSSPGKMVEEGLGN</sequence>
<dbReference type="SMART" id="SM00526">
    <property type="entry name" value="H15"/>
    <property type="match status" value="1"/>
</dbReference>
<feature type="compositionally biased region" description="Basic and acidic residues" evidence="4">
    <location>
        <begin position="258"/>
        <end position="276"/>
    </location>
</feature>
<reference evidence="7" key="1">
    <citation type="submission" date="2013-01" db="EMBL/GenBank/DDBJ databases">
        <title>Draft Genome Sequence of a Mulberry Tree, Morus notabilis C.K. Schneid.</title>
        <authorList>
            <person name="He N."/>
            <person name="Zhao S."/>
        </authorList>
    </citation>
    <scope>NUCLEOTIDE SEQUENCE</scope>
</reference>
<feature type="compositionally biased region" description="Basic and acidic residues" evidence="4">
    <location>
        <begin position="591"/>
        <end position="606"/>
    </location>
</feature>
<feature type="compositionally biased region" description="Basic residues" evidence="4">
    <location>
        <begin position="797"/>
        <end position="809"/>
    </location>
</feature>
<feature type="compositionally biased region" description="Basic residues" evidence="4">
    <location>
        <begin position="480"/>
        <end position="492"/>
    </location>
</feature>
<evidence type="ECO:0000256" key="3">
    <source>
        <dbReference type="ARBA" id="ARBA00023242"/>
    </source>
</evidence>
<feature type="region of interest" description="Disordered" evidence="4">
    <location>
        <begin position="418"/>
        <end position="918"/>
    </location>
</feature>
<dbReference type="STRING" id="981085.W9R8M4"/>
<dbReference type="GO" id="GO:0006334">
    <property type="term" value="P:nucleosome assembly"/>
    <property type="evidence" value="ECO:0007669"/>
    <property type="project" value="InterPro"/>
</dbReference>
<dbReference type="GO" id="GO:0005730">
    <property type="term" value="C:nucleolus"/>
    <property type="evidence" value="ECO:0007669"/>
    <property type="project" value="TreeGrafter"/>
</dbReference>
<dbReference type="AlphaFoldDB" id="W9R8M4"/>
<feature type="region of interest" description="Disordered" evidence="4">
    <location>
        <begin position="136"/>
        <end position="155"/>
    </location>
</feature>
<feature type="compositionally biased region" description="Polar residues" evidence="4">
    <location>
        <begin position="364"/>
        <end position="374"/>
    </location>
</feature>
<evidence type="ECO:0000259" key="5">
    <source>
        <dbReference type="PROSITE" id="PS51504"/>
    </source>
</evidence>
<dbReference type="PROSITE" id="PS51504">
    <property type="entry name" value="H15"/>
    <property type="match status" value="1"/>
</dbReference>
<feature type="compositionally biased region" description="Low complexity" evidence="4">
    <location>
        <begin position="441"/>
        <end position="457"/>
    </location>
</feature>
<dbReference type="InterPro" id="IPR036390">
    <property type="entry name" value="WH_DNA-bd_sf"/>
</dbReference>
<evidence type="ECO:0000313" key="6">
    <source>
        <dbReference type="EMBL" id="EXB58284.1"/>
    </source>
</evidence>
<dbReference type="KEGG" id="mnt:21398704"/>
<keyword evidence="7" id="KW-1185">Reference proteome</keyword>
<dbReference type="GO" id="GO:0031492">
    <property type="term" value="F:nucleosomal DNA binding"/>
    <property type="evidence" value="ECO:0007669"/>
    <property type="project" value="TreeGrafter"/>
</dbReference>
<dbReference type="OrthoDB" id="1166498at2759"/>
<dbReference type="GO" id="GO:0003690">
    <property type="term" value="F:double-stranded DNA binding"/>
    <property type="evidence" value="ECO:0007669"/>
    <property type="project" value="TreeGrafter"/>
</dbReference>